<dbReference type="Proteomes" id="UP001190700">
    <property type="component" value="Unassembled WGS sequence"/>
</dbReference>
<dbReference type="InterPro" id="IPR011249">
    <property type="entry name" value="Metalloenz_LuxS/M16"/>
</dbReference>
<dbReference type="PANTHER" id="PTHR43690:SF18">
    <property type="entry name" value="INSULIN-DEGRADING ENZYME-RELATED"/>
    <property type="match status" value="1"/>
</dbReference>
<proteinExistence type="predicted"/>
<feature type="non-terminal residue" evidence="3">
    <location>
        <position position="387"/>
    </location>
</feature>
<dbReference type="PANTHER" id="PTHR43690">
    <property type="entry name" value="NARDILYSIN"/>
    <property type="match status" value="1"/>
</dbReference>
<dbReference type="EMBL" id="LGRX02006522">
    <property type="protein sequence ID" value="KAK3276497.1"/>
    <property type="molecule type" value="Genomic_DNA"/>
</dbReference>
<name>A0AAE0L960_9CHLO</name>
<evidence type="ECO:0000256" key="1">
    <source>
        <dbReference type="ARBA" id="ARBA00022723"/>
    </source>
</evidence>
<dbReference type="AlphaFoldDB" id="A0AAE0L960"/>
<evidence type="ECO:0000259" key="2">
    <source>
        <dbReference type="Pfam" id="PF16187"/>
    </source>
</evidence>
<dbReference type="InterPro" id="IPR032632">
    <property type="entry name" value="Peptidase_M16_M"/>
</dbReference>
<dbReference type="InterPro" id="IPR050626">
    <property type="entry name" value="Peptidase_M16"/>
</dbReference>
<dbReference type="Gene3D" id="3.30.830.10">
    <property type="entry name" value="Metalloenzyme, LuxS/M16 peptidase-like"/>
    <property type="match status" value="2"/>
</dbReference>
<dbReference type="GO" id="GO:0046872">
    <property type="term" value="F:metal ion binding"/>
    <property type="evidence" value="ECO:0007669"/>
    <property type="project" value="UniProtKB-KW"/>
</dbReference>
<protein>
    <recommendedName>
        <fullName evidence="2">Peptidase M16 middle/third domain-containing protein</fullName>
    </recommendedName>
</protein>
<dbReference type="SUPFAM" id="SSF63411">
    <property type="entry name" value="LuxS/MPP-like metallohydrolase"/>
    <property type="match status" value="2"/>
</dbReference>
<accession>A0AAE0L960</accession>
<keyword evidence="1" id="KW-0479">Metal-binding</keyword>
<gene>
    <name evidence="3" type="ORF">CYMTET_15428</name>
</gene>
<comment type="caution">
    <text evidence="3">The sequence shown here is derived from an EMBL/GenBank/DDBJ whole genome shotgun (WGS) entry which is preliminary data.</text>
</comment>
<organism evidence="3 4">
    <name type="scientific">Cymbomonas tetramitiformis</name>
    <dbReference type="NCBI Taxonomy" id="36881"/>
    <lineage>
        <taxon>Eukaryota</taxon>
        <taxon>Viridiplantae</taxon>
        <taxon>Chlorophyta</taxon>
        <taxon>Pyramimonadophyceae</taxon>
        <taxon>Pyramimonadales</taxon>
        <taxon>Pyramimonadaceae</taxon>
        <taxon>Cymbomonas</taxon>
    </lineage>
</organism>
<sequence>MRRGPRGTLLSGGRLRWLLQEEEEADACATRLALALPCFAPEHCLCGDYLYTHWDPDLVSATLARLSAENARLDLHSAAFPVTLAGGVSTERVMQVEMEPWFGVPYTCEPVPAALVQSWHIGDPKMFHQKGEAAAAAAAAAALHLPPRNPFQPSDFALRGGVSGRSSGTARQPTCVKKTATVEVWHKLDDAFDTPRACVMVATGPQERGGLASASEPAEILLLAALLQDALREDTYLAEMFGLECHVAARGRRLVIRVYGFSHKLPALLERALREVATHQVDPARLALQQEVLARRFCNSDLQPMRHAAHLRRLALQEGIFPSKEVAAAMATCTAEGAQVHLDRLLRRGRTVALVHGNVSSQEAEVIGDMVSSVLSRSSKLDGSHVD</sequence>
<feature type="domain" description="Peptidase M16 middle/third" evidence="2">
    <location>
        <begin position="20"/>
        <end position="328"/>
    </location>
</feature>
<evidence type="ECO:0000313" key="4">
    <source>
        <dbReference type="Proteomes" id="UP001190700"/>
    </source>
</evidence>
<keyword evidence="4" id="KW-1185">Reference proteome</keyword>
<dbReference type="Pfam" id="PF16187">
    <property type="entry name" value="Peptidase_M16_M"/>
    <property type="match status" value="1"/>
</dbReference>
<evidence type="ECO:0000313" key="3">
    <source>
        <dbReference type="EMBL" id="KAK3276497.1"/>
    </source>
</evidence>
<reference evidence="3 4" key="1">
    <citation type="journal article" date="2015" name="Genome Biol. Evol.">
        <title>Comparative Genomics of a Bacterivorous Green Alga Reveals Evolutionary Causalities and Consequences of Phago-Mixotrophic Mode of Nutrition.</title>
        <authorList>
            <person name="Burns J.A."/>
            <person name="Paasch A."/>
            <person name="Narechania A."/>
            <person name="Kim E."/>
        </authorList>
    </citation>
    <scope>NUCLEOTIDE SEQUENCE [LARGE SCALE GENOMIC DNA]</scope>
    <source>
        <strain evidence="3 4">PLY_AMNH</strain>
    </source>
</reference>